<feature type="transmembrane region" description="Helical" evidence="5">
    <location>
        <begin position="25"/>
        <end position="53"/>
    </location>
</feature>
<accession>A0A914HF79</accession>
<evidence type="ECO:0000256" key="3">
    <source>
        <dbReference type="ARBA" id="ARBA00022989"/>
    </source>
</evidence>
<evidence type="ECO:0000256" key="1">
    <source>
        <dbReference type="ARBA" id="ARBA00004370"/>
    </source>
</evidence>
<reference evidence="7" key="1">
    <citation type="submission" date="2022-11" db="UniProtKB">
        <authorList>
            <consortium name="WormBaseParasite"/>
        </authorList>
    </citation>
    <scope>IDENTIFICATION</scope>
</reference>
<sequence>MNYTMSSNSKISKVYFELANARPCWTLIIFASIYTILAIVGIVFNSSVVYVTIRTKSMNKSANKLLAIYSFFEIVHQSGHFLFTYLVISGQYLMPYKTVIRILTPSNFAVCCTLFLLFFTSIDRLICVIFPFRQSENVFFYVITLPFIGLCNVLYVSSQSCDSADKTLVTGTMTDIGITTSYQCANSPDFIWPTMIDLMLLTTIVLYVVIAIIIYFKKSPPNSNSHQFNIRIFRALFCIVSVNISGYFVMYINVLIIFPAFYQNLMFLWTLGEMIGILLNISAASNAPILYFTSTEYRKAFDKEWETIIKWFNRNTVQPH</sequence>
<dbReference type="Proteomes" id="UP000887572">
    <property type="component" value="Unplaced"/>
</dbReference>
<dbReference type="InterPro" id="IPR047130">
    <property type="entry name" value="7TM_GPCR_Srsx_nematod"/>
</dbReference>
<feature type="transmembrane region" description="Helical" evidence="5">
    <location>
        <begin position="274"/>
        <end position="293"/>
    </location>
</feature>
<feature type="transmembrane region" description="Helical" evidence="5">
    <location>
        <begin position="65"/>
        <end position="87"/>
    </location>
</feature>
<dbReference type="GO" id="GO:0004930">
    <property type="term" value="F:G protein-coupled receptor activity"/>
    <property type="evidence" value="ECO:0007669"/>
    <property type="project" value="InterPro"/>
</dbReference>
<dbReference type="AlphaFoldDB" id="A0A914HF79"/>
<protein>
    <submittedName>
        <fullName evidence="7">G-protein coupled receptors family 1 profile domain-containing protein</fullName>
    </submittedName>
</protein>
<dbReference type="Pfam" id="PF10320">
    <property type="entry name" value="7TM_GPCR_Srsx"/>
    <property type="match status" value="1"/>
</dbReference>
<evidence type="ECO:0000256" key="4">
    <source>
        <dbReference type="ARBA" id="ARBA00023136"/>
    </source>
</evidence>
<feature type="transmembrane region" description="Helical" evidence="5">
    <location>
        <begin position="190"/>
        <end position="216"/>
    </location>
</feature>
<dbReference type="GO" id="GO:0016020">
    <property type="term" value="C:membrane"/>
    <property type="evidence" value="ECO:0007669"/>
    <property type="project" value="UniProtKB-SubCell"/>
</dbReference>
<organism evidence="6 7">
    <name type="scientific">Globodera rostochiensis</name>
    <name type="common">Golden nematode worm</name>
    <name type="synonym">Heterodera rostochiensis</name>
    <dbReference type="NCBI Taxonomy" id="31243"/>
    <lineage>
        <taxon>Eukaryota</taxon>
        <taxon>Metazoa</taxon>
        <taxon>Ecdysozoa</taxon>
        <taxon>Nematoda</taxon>
        <taxon>Chromadorea</taxon>
        <taxon>Rhabditida</taxon>
        <taxon>Tylenchina</taxon>
        <taxon>Tylenchomorpha</taxon>
        <taxon>Tylenchoidea</taxon>
        <taxon>Heteroderidae</taxon>
        <taxon>Heteroderinae</taxon>
        <taxon>Globodera</taxon>
    </lineage>
</organism>
<dbReference type="WBParaSite" id="Gr19_v10_g1697.t1">
    <property type="protein sequence ID" value="Gr19_v10_g1697.t1"/>
    <property type="gene ID" value="Gr19_v10_g1697"/>
</dbReference>
<dbReference type="CDD" id="cd00637">
    <property type="entry name" value="7tm_classA_rhodopsin-like"/>
    <property type="match status" value="1"/>
</dbReference>
<keyword evidence="2 5" id="KW-0812">Transmembrane</keyword>
<feature type="transmembrane region" description="Helical" evidence="5">
    <location>
        <begin position="138"/>
        <end position="157"/>
    </location>
</feature>
<name>A0A914HF79_GLORO</name>
<keyword evidence="4 5" id="KW-0472">Membrane</keyword>
<feature type="transmembrane region" description="Helical" evidence="5">
    <location>
        <begin position="107"/>
        <end position="126"/>
    </location>
</feature>
<dbReference type="Gene3D" id="1.20.1070.10">
    <property type="entry name" value="Rhodopsin 7-helix transmembrane proteins"/>
    <property type="match status" value="1"/>
</dbReference>
<dbReference type="PANTHER" id="PTHR23360">
    <property type="entry name" value="G-PROTEIN COUPLED RECEPTORS FAMILY 1 PROFILE DOMAIN-CONTAINING PROTEIN-RELATED"/>
    <property type="match status" value="1"/>
</dbReference>
<comment type="subcellular location">
    <subcellularLocation>
        <location evidence="1">Membrane</location>
    </subcellularLocation>
</comment>
<dbReference type="SMART" id="SM01381">
    <property type="entry name" value="7TM_GPCR_Srsx"/>
    <property type="match status" value="1"/>
</dbReference>
<evidence type="ECO:0000256" key="2">
    <source>
        <dbReference type="ARBA" id="ARBA00022692"/>
    </source>
</evidence>
<dbReference type="InterPro" id="IPR019424">
    <property type="entry name" value="7TM_GPCR_Srsx"/>
</dbReference>
<dbReference type="PANTHER" id="PTHR23360:SF5">
    <property type="entry name" value="G-PROTEIN COUPLED RECEPTORS FAMILY 1 PROFILE DOMAIN-CONTAINING PROTEIN"/>
    <property type="match status" value="1"/>
</dbReference>
<proteinExistence type="predicted"/>
<evidence type="ECO:0000313" key="6">
    <source>
        <dbReference type="Proteomes" id="UP000887572"/>
    </source>
</evidence>
<keyword evidence="6" id="KW-1185">Reference proteome</keyword>
<dbReference type="SUPFAM" id="SSF81321">
    <property type="entry name" value="Family A G protein-coupled receptor-like"/>
    <property type="match status" value="1"/>
</dbReference>
<keyword evidence="3 5" id="KW-1133">Transmembrane helix</keyword>
<evidence type="ECO:0000256" key="5">
    <source>
        <dbReference type="SAM" id="Phobius"/>
    </source>
</evidence>
<feature type="transmembrane region" description="Helical" evidence="5">
    <location>
        <begin position="236"/>
        <end position="262"/>
    </location>
</feature>
<evidence type="ECO:0000313" key="7">
    <source>
        <dbReference type="WBParaSite" id="Gr19_v10_g1697.t1"/>
    </source>
</evidence>
<dbReference type="InterPro" id="IPR000276">
    <property type="entry name" value="GPCR_Rhodpsn"/>
</dbReference>